<evidence type="ECO:0000256" key="1">
    <source>
        <dbReference type="SAM" id="MobiDB-lite"/>
    </source>
</evidence>
<evidence type="ECO:0000313" key="3">
    <source>
        <dbReference type="EMBL" id="KAH8386911.1"/>
    </source>
</evidence>
<dbReference type="AlphaFoldDB" id="A0AAD4K9L1"/>
<reference evidence="3" key="1">
    <citation type="journal article" date="2021" name="Mol. Ecol. Resour.">
        <title>Phylogenomic analyses of the genus Drosophila reveals genomic signals of climate adaptation.</title>
        <authorList>
            <person name="Li F."/>
            <person name="Rane R.V."/>
            <person name="Luria V."/>
            <person name="Xiong Z."/>
            <person name="Chen J."/>
            <person name="Li Z."/>
            <person name="Catullo R.A."/>
            <person name="Griffin P.C."/>
            <person name="Schiffer M."/>
            <person name="Pearce S."/>
            <person name="Lee S.F."/>
            <person name="McElroy K."/>
            <person name="Stocker A."/>
            <person name="Shirriffs J."/>
            <person name="Cockerell F."/>
            <person name="Coppin C."/>
            <person name="Sgro C.M."/>
            <person name="Karger A."/>
            <person name="Cain J.W."/>
            <person name="Weber J.A."/>
            <person name="Santpere G."/>
            <person name="Kirschner M.W."/>
            <person name="Hoffmann A.A."/>
            <person name="Oakeshott J.G."/>
            <person name="Zhang G."/>
        </authorList>
    </citation>
    <scope>NUCLEOTIDE SEQUENCE</scope>
    <source>
        <strain evidence="3">BGI-SZ-2011g</strain>
    </source>
</reference>
<feature type="signal peptide" evidence="2">
    <location>
        <begin position="1"/>
        <end position="25"/>
    </location>
</feature>
<keyword evidence="2" id="KW-0732">Signal</keyword>
<accession>A0AAD4K9L1</accession>
<name>A0AAD4K9L1_9MUSC</name>
<organism evidence="3 4">
    <name type="scientific">Drosophila rubida</name>
    <dbReference type="NCBI Taxonomy" id="30044"/>
    <lineage>
        <taxon>Eukaryota</taxon>
        <taxon>Metazoa</taxon>
        <taxon>Ecdysozoa</taxon>
        <taxon>Arthropoda</taxon>
        <taxon>Hexapoda</taxon>
        <taxon>Insecta</taxon>
        <taxon>Pterygota</taxon>
        <taxon>Neoptera</taxon>
        <taxon>Endopterygota</taxon>
        <taxon>Diptera</taxon>
        <taxon>Brachycera</taxon>
        <taxon>Muscomorpha</taxon>
        <taxon>Ephydroidea</taxon>
        <taxon>Drosophilidae</taxon>
        <taxon>Drosophila</taxon>
    </lineage>
</organism>
<proteinExistence type="predicted"/>
<feature type="region of interest" description="Disordered" evidence="1">
    <location>
        <begin position="65"/>
        <end position="88"/>
    </location>
</feature>
<gene>
    <name evidence="3" type="ORF">KR093_003397</name>
</gene>
<dbReference type="EMBL" id="JAJJHW010000095">
    <property type="protein sequence ID" value="KAH8386911.1"/>
    <property type="molecule type" value="Genomic_DNA"/>
</dbReference>
<protein>
    <submittedName>
        <fullName evidence="3">Uncharacterized protein</fullName>
    </submittedName>
</protein>
<keyword evidence="4" id="KW-1185">Reference proteome</keyword>
<feature type="region of interest" description="Disordered" evidence="1">
    <location>
        <begin position="149"/>
        <end position="171"/>
    </location>
</feature>
<evidence type="ECO:0000256" key="2">
    <source>
        <dbReference type="SAM" id="SignalP"/>
    </source>
</evidence>
<sequence>MNQTSKLSFMLLTCLLCMLLFGIWALNYIYPSAGQNEQDEDQLTAEFTRQKRGVQDFRAHIKRKGAGNEKKASAVNGENGWESDSEWENRQKTHQINIVMTNMEDEEQLEHQKDQKVKEALLKMMKLKENKAAPKVRRHFDNAPGLDFRREFASDEPNPYIENLRNRCEQP</sequence>
<evidence type="ECO:0000313" key="4">
    <source>
        <dbReference type="Proteomes" id="UP001200034"/>
    </source>
</evidence>
<comment type="caution">
    <text evidence="3">The sequence shown here is derived from an EMBL/GenBank/DDBJ whole genome shotgun (WGS) entry which is preliminary data.</text>
</comment>
<dbReference type="Proteomes" id="UP001200034">
    <property type="component" value="Unassembled WGS sequence"/>
</dbReference>
<feature type="chain" id="PRO_5041903734" evidence="2">
    <location>
        <begin position="26"/>
        <end position="171"/>
    </location>
</feature>